<organism evidence="2 3">
    <name type="scientific">Nezara viridula</name>
    <name type="common">Southern green stink bug</name>
    <name type="synonym">Cimex viridulus</name>
    <dbReference type="NCBI Taxonomy" id="85310"/>
    <lineage>
        <taxon>Eukaryota</taxon>
        <taxon>Metazoa</taxon>
        <taxon>Ecdysozoa</taxon>
        <taxon>Arthropoda</taxon>
        <taxon>Hexapoda</taxon>
        <taxon>Insecta</taxon>
        <taxon>Pterygota</taxon>
        <taxon>Neoptera</taxon>
        <taxon>Paraneoptera</taxon>
        <taxon>Hemiptera</taxon>
        <taxon>Heteroptera</taxon>
        <taxon>Panheteroptera</taxon>
        <taxon>Pentatomomorpha</taxon>
        <taxon>Pentatomoidea</taxon>
        <taxon>Pentatomidae</taxon>
        <taxon>Pentatominae</taxon>
        <taxon>Nezara</taxon>
    </lineage>
</organism>
<reference evidence="2" key="1">
    <citation type="submission" date="2022-01" db="EMBL/GenBank/DDBJ databases">
        <authorList>
            <person name="King R."/>
        </authorList>
    </citation>
    <scope>NUCLEOTIDE SEQUENCE</scope>
</reference>
<keyword evidence="1" id="KW-1133">Transmembrane helix</keyword>
<dbReference type="Proteomes" id="UP001152798">
    <property type="component" value="Chromosome 4"/>
</dbReference>
<accession>A0A9P0HCQ5</accession>
<protein>
    <submittedName>
        <fullName evidence="2">Uncharacterized protein</fullName>
    </submittedName>
</protein>
<keyword evidence="1" id="KW-0472">Membrane</keyword>
<evidence type="ECO:0000256" key="1">
    <source>
        <dbReference type="SAM" id="Phobius"/>
    </source>
</evidence>
<gene>
    <name evidence="2" type="ORF">NEZAVI_LOCUS9226</name>
</gene>
<keyword evidence="1" id="KW-0812">Transmembrane</keyword>
<name>A0A9P0HCQ5_NEZVI</name>
<keyword evidence="3" id="KW-1185">Reference proteome</keyword>
<feature type="transmembrane region" description="Helical" evidence="1">
    <location>
        <begin position="123"/>
        <end position="143"/>
    </location>
</feature>
<proteinExistence type="predicted"/>
<dbReference type="AlphaFoldDB" id="A0A9P0HCQ5"/>
<evidence type="ECO:0000313" key="3">
    <source>
        <dbReference type="Proteomes" id="UP001152798"/>
    </source>
</evidence>
<sequence>MGIKDRIGSPLGSDVPIRDNPLRRRSTIDEFLEQLGDGGGVILTWPLFEKSDNGDKWEDRSVKMKLKLNNDKLDKTEQTCQAKPNIDPEPVKIVIDEAIPPSIDETLPALCCEMGCQLVKISLLAGVVSALCFLFGVLFYNVVLVQYGL</sequence>
<evidence type="ECO:0000313" key="2">
    <source>
        <dbReference type="EMBL" id="CAH1399870.1"/>
    </source>
</evidence>
<dbReference type="EMBL" id="OV725080">
    <property type="protein sequence ID" value="CAH1399870.1"/>
    <property type="molecule type" value="Genomic_DNA"/>
</dbReference>
<dbReference type="OrthoDB" id="10435957at2759"/>